<reference evidence="15" key="1">
    <citation type="submission" date="2025-08" db="UniProtKB">
        <authorList>
            <consortium name="RefSeq"/>
        </authorList>
    </citation>
    <scope>IDENTIFICATION</scope>
    <source>
        <strain evidence="15">Wakin</strain>
        <tissue evidence="15">Muscle</tissue>
    </source>
</reference>
<dbReference type="GO" id="GO:0006955">
    <property type="term" value="P:immune response"/>
    <property type="evidence" value="ECO:0007669"/>
    <property type="project" value="TreeGrafter"/>
</dbReference>
<dbReference type="InterPro" id="IPR003599">
    <property type="entry name" value="Ig_sub"/>
</dbReference>
<evidence type="ECO:0000313" key="15">
    <source>
        <dbReference type="RefSeq" id="XP_026120166.1"/>
    </source>
</evidence>
<feature type="compositionally biased region" description="Polar residues" evidence="11">
    <location>
        <begin position="205"/>
        <end position="215"/>
    </location>
</feature>
<dbReference type="GO" id="GO:0042130">
    <property type="term" value="P:negative regulation of T cell proliferation"/>
    <property type="evidence" value="ECO:0007669"/>
    <property type="project" value="TreeGrafter"/>
</dbReference>
<evidence type="ECO:0000256" key="9">
    <source>
        <dbReference type="ARBA" id="ARBA00023180"/>
    </source>
</evidence>
<dbReference type="KEGG" id="caua:113099385"/>
<name>A0A6P6PF81_CARAU</name>
<proteinExistence type="predicted"/>
<dbReference type="GO" id="GO:0071222">
    <property type="term" value="P:cellular response to lipopolysaccharide"/>
    <property type="evidence" value="ECO:0007669"/>
    <property type="project" value="TreeGrafter"/>
</dbReference>
<dbReference type="InterPro" id="IPR007110">
    <property type="entry name" value="Ig-like_dom"/>
</dbReference>
<dbReference type="OrthoDB" id="8859054at2759"/>
<dbReference type="Pfam" id="PF07686">
    <property type="entry name" value="V-set"/>
    <property type="match status" value="1"/>
</dbReference>
<dbReference type="PANTHER" id="PTHR25466">
    <property type="entry name" value="T-LYMPHOCYTE ACTIVATION ANTIGEN"/>
    <property type="match status" value="1"/>
</dbReference>
<dbReference type="InterPro" id="IPR013106">
    <property type="entry name" value="Ig_V-set"/>
</dbReference>
<evidence type="ECO:0000256" key="8">
    <source>
        <dbReference type="ARBA" id="ARBA00023170"/>
    </source>
</evidence>
<evidence type="ECO:0000256" key="6">
    <source>
        <dbReference type="ARBA" id="ARBA00023136"/>
    </source>
</evidence>
<dbReference type="RefSeq" id="XP_026120166.1">
    <property type="nucleotide sequence ID" value="XM_026264381.1"/>
</dbReference>
<keyword evidence="8" id="KW-0675">Receptor</keyword>
<keyword evidence="6 12" id="KW-0472">Membrane</keyword>
<evidence type="ECO:0000313" key="14">
    <source>
        <dbReference type="Proteomes" id="UP000515129"/>
    </source>
</evidence>
<keyword evidence="3 12" id="KW-0812">Transmembrane</keyword>
<keyword evidence="2" id="KW-1003">Cell membrane</keyword>
<evidence type="ECO:0000256" key="2">
    <source>
        <dbReference type="ARBA" id="ARBA00022475"/>
    </source>
</evidence>
<evidence type="ECO:0000256" key="10">
    <source>
        <dbReference type="ARBA" id="ARBA00023319"/>
    </source>
</evidence>
<dbReference type="GO" id="GO:0031295">
    <property type="term" value="P:T cell costimulation"/>
    <property type="evidence" value="ECO:0007669"/>
    <property type="project" value="TreeGrafter"/>
</dbReference>
<comment type="subcellular location">
    <subcellularLocation>
        <location evidence="1">Cell membrane</location>
        <topology evidence="1">Single-pass type I membrane protein</topology>
    </subcellularLocation>
</comment>
<dbReference type="Proteomes" id="UP000515129">
    <property type="component" value="Unplaced"/>
</dbReference>
<protein>
    <submittedName>
        <fullName evidence="15">Uncharacterized protein LOC113099385</fullName>
    </submittedName>
</protein>
<dbReference type="GO" id="GO:0042102">
    <property type="term" value="P:positive regulation of T cell proliferation"/>
    <property type="evidence" value="ECO:0007669"/>
    <property type="project" value="TreeGrafter"/>
</dbReference>
<dbReference type="SMART" id="SM00409">
    <property type="entry name" value="IG"/>
    <property type="match status" value="2"/>
</dbReference>
<dbReference type="InterPro" id="IPR036179">
    <property type="entry name" value="Ig-like_dom_sf"/>
</dbReference>
<dbReference type="PROSITE" id="PS50835">
    <property type="entry name" value="IG_LIKE"/>
    <property type="match status" value="1"/>
</dbReference>
<keyword evidence="14" id="KW-1185">Reference proteome</keyword>
<keyword evidence="9" id="KW-0325">Glycoprotein</keyword>
<dbReference type="InterPro" id="IPR013783">
    <property type="entry name" value="Ig-like_fold"/>
</dbReference>
<dbReference type="GeneID" id="113099385"/>
<keyword evidence="4" id="KW-0732">Signal</keyword>
<dbReference type="AlphaFoldDB" id="A0A6P6PF81"/>
<accession>A0A6P6PF81</accession>
<evidence type="ECO:0000259" key="13">
    <source>
        <dbReference type="PROSITE" id="PS50835"/>
    </source>
</evidence>
<dbReference type="InterPro" id="IPR051713">
    <property type="entry name" value="T-cell_Activation_Regulation"/>
</dbReference>
<gene>
    <name evidence="15" type="primary">LOC113099385</name>
</gene>
<dbReference type="SUPFAM" id="SSF48726">
    <property type="entry name" value="Immunoglobulin"/>
    <property type="match status" value="2"/>
</dbReference>
<evidence type="ECO:0000256" key="11">
    <source>
        <dbReference type="SAM" id="MobiDB-lite"/>
    </source>
</evidence>
<evidence type="ECO:0000256" key="4">
    <source>
        <dbReference type="ARBA" id="ARBA00022729"/>
    </source>
</evidence>
<dbReference type="Gene3D" id="2.60.40.10">
    <property type="entry name" value="Immunoglobulins"/>
    <property type="match status" value="2"/>
</dbReference>
<evidence type="ECO:0000256" key="1">
    <source>
        <dbReference type="ARBA" id="ARBA00004251"/>
    </source>
</evidence>
<feature type="region of interest" description="Disordered" evidence="11">
    <location>
        <begin position="199"/>
        <end position="221"/>
    </location>
</feature>
<keyword evidence="5 12" id="KW-1133">Transmembrane helix</keyword>
<dbReference type="GO" id="GO:0009897">
    <property type="term" value="C:external side of plasma membrane"/>
    <property type="evidence" value="ECO:0007669"/>
    <property type="project" value="TreeGrafter"/>
</dbReference>
<dbReference type="GO" id="GO:0007166">
    <property type="term" value="P:cell surface receptor signaling pathway"/>
    <property type="evidence" value="ECO:0007669"/>
    <property type="project" value="TreeGrafter"/>
</dbReference>
<feature type="domain" description="Ig-like" evidence="13">
    <location>
        <begin position="169"/>
        <end position="269"/>
    </location>
</feature>
<evidence type="ECO:0000256" key="7">
    <source>
        <dbReference type="ARBA" id="ARBA00023157"/>
    </source>
</evidence>
<organism evidence="14 15">
    <name type="scientific">Carassius auratus</name>
    <name type="common">Goldfish</name>
    <dbReference type="NCBI Taxonomy" id="7957"/>
    <lineage>
        <taxon>Eukaryota</taxon>
        <taxon>Metazoa</taxon>
        <taxon>Chordata</taxon>
        <taxon>Craniata</taxon>
        <taxon>Vertebrata</taxon>
        <taxon>Euteleostomi</taxon>
        <taxon>Actinopterygii</taxon>
        <taxon>Neopterygii</taxon>
        <taxon>Teleostei</taxon>
        <taxon>Ostariophysi</taxon>
        <taxon>Cypriniformes</taxon>
        <taxon>Cyprinidae</taxon>
        <taxon>Cyprininae</taxon>
        <taxon>Carassius</taxon>
    </lineage>
</organism>
<dbReference type="PANTHER" id="PTHR25466:SF14">
    <property type="entry name" value="BUTYROPHILIN SUBFAMILY 2 MEMBER A2-LIKE-RELATED"/>
    <property type="match status" value="1"/>
</dbReference>
<evidence type="ECO:0000256" key="5">
    <source>
        <dbReference type="ARBA" id="ARBA00022989"/>
    </source>
</evidence>
<feature type="transmembrane region" description="Helical" evidence="12">
    <location>
        <begin position="310"/>
        <end position="336"/>
    </location>
</feature>
<sequence length="376" mass="42273">MKVKLCGLCSYSVELSSSEHLYMMKSFQLSYFQLLYLLTAALLECKAETERPCKQVYQLNVCHLLGDSMSISCQTTTHPLDSLTVKLRSINQDKVILTYPDISTASEHQRWSVRNDAGNVTLDLKDITSFDSGLYDCQVYKDQDCLHTTRFNLSIIKCKILNSVHPTPGSSVLLPCSEHPLQNRTEPVTWKVGNGHQLTDIKQYRTPNKPSSSTEKPPDPLYMRAKQLNNGSLQIMNAVQTDELWYQCRVNEKTCYETKLVMKDDKTFYSTILGKLSTTLLSTVITDAPTTAADNTAGQTEAKNNESETYLTVVVMTTVVSLCVLISLTICVILYFPKQSHKTNSQIDLNCWTTVNYSNISGGFDGPFCFLDEHNT</sequence>
<evidence type="ECO:0000256" key="3">
    <source>
        <dbReference type="ARBA" id="ARBA00022692"/>
    </source>
</evidence>
<keyword evidence="7" id="KW-1015">Disulfide bond</keyword>
<evidence type="ECO:0000256" key="12">
    <source>
        <dbReference type="SAM" id="Phobius"/>
    </source>
</evidence>
<keyword evidence="10" id="KW-0393">Immunoglobulin domain</keyword>